<accession>A0A3R7BHT8</accession>
<dbReference type="InterPro" id="IPR018490">
    <property type="entry name" value="cNMP-bd_dom_sf"/>
</dbReference>
<evidence type="ECO:0000313" key="6">
    <source>
        <dbReference type="Proteomes" id="UP000285712"/>
    </source>
</evidence>
<organism evidence="3 6">
    <name type="scientific">Aphanomyces astaci</name>
    <name type="common">Crayfish plague agent</name>
    <dbReference type="NCBI Taxonomy" id="112090"/>
    <lineage>
        <taxon>Eukaryota</taxon>
        <taxon>Sar</taxon>
        <taxon>Stramenopiles</taxon>
        <taxon>Oomycota</taxon>
        <taxon>Saprolegniomycetes</taxon>
        <taxon>Saprolegniales</taxon>
        <taxon>Verrucalvaceae</taxon>
        <taxon>Aphanomyces</taxon>
    </lineage>
</organism>
<dbReference type="InterPro" id="IPR000595">
    <property type="entry name" value="cNMP-bd_dom"/>
</dbReference>
<evidence type="ECO:0000313" key="4">
    <source>
        <dbReference type="EMBL" id="RHZ14299.1"/>
    </source>
</evidence>
<protein>
    <recommendedName>
        <fullName evidence="7">PX domain-containing protein</fullName>
    </recommendedName>
</protein>
<dbReference type="Proteomes" id="UP000285430">
    <property type="component" value="Unassembled WGS sequence"/>
</dbReference>
<dbReference type="Proteomes" id="UP000285712">
    <property type="component" value="Unassembled WGS sequence"/>
</dbReference>
<dbReference type="CDD" id="cd06093">
    <property type="entry name" value="PX_domain"/>
    <property type="match status" value="1"/>
</dbReference>
<dbReference type="PROSITE" id="PS50195">
    <property type="entry name" value="PX"/>
    <property type="match status" value="1"/>
</dbReference>
<dbReference type="EMBL" id="QUTH01004346">
    <property type="protein sequence ID" value="RHZ14299.1"/>
    <property type="molecule type" value="Genomic_DNA"/>
</dbReference>
<evidence type="ECO:0008006" key="7">
    <source>
        <dbReference type="Google" id="ProtNLM"/>
    </source>
</evidence>
<dbReference type="AlphaFoldDB" id="A0A3R7BHT8"/>
<dbReference type="PROSITE" id="PS50042">
    <property type="entry name" value="CNMP_BINDING_3"/>
    <property type="match status" value="1"/>
</dbReference>
<evidence type="ECO:0000313" key="5">
    <source>
        <dbReference type="Proteomes" id="UP000285430"/>
    </source>
</evidence>
<evidence type="ECO:0000313" key="3">
    <source>
        <dbReference type="EMBL" id="RHY92244.1"/>
    </source>
</evidence>
<name>A0A3R7BHT8_APHAT</name>
<dbReference type="VEuPathDB" id="FungiDB:H257_14388"/>
<gene>
    <name evidence="3" type="ORF">DYB35_004926</name>
    <name evidence="4" type="ORF">DYB37_005597</name>
</gene>
<dbReference type="InterPro" id="IPR036871">
    <property type="entry name" value="PX_dom_sf"/>
</dbReference>
<feature type="domain" description="PX" evidence="2">
    <location>
        <begin position="1"/>
        <end position="142"/>
    </location>
</feature>
<evidence type="ECO:0000259" key="1">
    <source>
        <dbReference type="PROSITE" id="PS50042"/>
    </source>
</evidence>
<dbReference type="InterPro" id="IPR001683">
    <property type="entry name" value="PX_dom"/>
</dbReference>
<dbReference type="Gene3D" id="3.30.1520.10">
    <property type="entry name" value="Phox-like domain"/>
    <property type="match status" value="1"/>
</dbReference>
<dbReference type="SUPFAM" id="SSF64268">
    <property type="entry name" value="PX domain"/>
    <property type="match status" value="1"/>
</dbReference>
<reference evidence="5 6" key="1">
    <citation type="submission" date="2018-08" db="EMBL/GenBank/DDBJ databases">
        <title>Aphanomyces genome sequencing and annotation.</title>
        <authorList>
            <person name="Minardi D."/>
            <person name="Oidtmann B."/>
            <person name="Van Der Giezen M."/>
            <person name="Studholme D.J."/>
        </authorList>
    </citation>
    <scope>NUCLEOTIDE SEQUENCE [LARGE SCALE GENOMIC DNA]</scope>
    <source>
        <strain evidence="4 5">Da</strain>
        <strain evidence="3 6">Sv</strain>
    </source>
</reference>
<dbReference type="Pfam" id="PF00787">
    <property type="entry name" value="PX"/>
    <property type="match status" value="1"/>
</dbReference>
<sequence>MNKVLSHLMTRLEITTWEYSKNNVNAVHNIHVLFCIDLHQTISGQKRLKPGKAGMAYARPGISRRFSEFRSLHDALTRDGFQLPPLPPANPWVDFWIRYFPVPTLATRLRSLQDVLDVINLSPPMQATPAFKTFLEAGKLRAQILKRLLWQLQVSTMGKRHKQSAVGGRPRENKRGSSVISLKGQDKVAPGAASKWNGLAIHHVDHEATLEERKKALIANVPILSACFQVTVSICHIVLVGVVIANGVPESDLMDGLVPLSFAVDEPIITKGETDTRLFFVESGRVVISKGVRMKKYDNGATSYREEYEYFGR</sequence>
<comment type="caution">
    <text evidence="3">The sequence shown here is derived from an EMBL/GenBank/DDBJ whole genome shotgun (WGS) entry which is preliminary data.</text>
</comment>
<dbReference type="GO" id="GO:0035091">
    <property type="term" value="F:phosphatidylinositol binding"/>
    <property type="evidence" value="ECO:0007669"/>
    <property type="project" value="InterPro"/>
</dbReference>
<proteinExistence type="predicted"/>
<feature type="domain" description="Cyclic nucleotide-binding" evidence="1">
    <location>
        <begin position="252"/>
        <end position="313"/>
    </location>
</feature>
<evidence type="ECO:0000259" key="2">
    <source>
        <dbReference type="PROSITE" id="PS50195"/>
    </source>
</evidence>
<dbReference type="VEuPathDB" id="FungiDB:H257_14386"/>
<dbReference type="SUPFAM" id="SSF51206">
    <property type="entry name" value="cAMP-binding domain-like"/>
    <property type="match status" value="1"/>
</dbReference>
<dbReference type="EMBL" id="QUTG01003290">
    <property type="protein sequence ID" value="RHY92244.1"/>
    <property type="molecule type" value="Genomic_DNA"/>
</dbReference>